<feature type="domain" description="PPM-type phosphatase" evidence="1">
    <location>
        <begin position="19"/>
        <end position="252"/>
    </location>
</feature>
<dbReference type="RefSeq" id="WP_055273434.1">
    <property type="nucleotide sequence ID" value="NZ_CZAJ01000009.1"/>
</dbReference>
<dbReference type="InterPro" id="IPR036457">
    <property type="entry name" value="PPM-type-like_dom_sf"/>
</dbReference>
<dbReference type="EMBL" id="CZAJ01000009">
    <property type="protein sequence ID" value="CUO91880.1"/>
    <property type="molecule type" value="Genomic_DNA"/>
</dbReference>
<keyword evidence="3" id="KW-0378">Hydrolase</keyword>
<accession>A0A174J432</accession>
<reference evidence="3 4" key="1">
    <citation type="submission" date="2015-09" db="EMBL/GenBank/DDBJ databases">
        <authorList>
            <consortium name="Pathogen Informatics"/>
        </authorList>
    </citation>
    <scope>NUCLEOTIDE SEQUENCE [LARGE SCALE GENOMIC DNA]</scope>
    <source>
        <strain evidence="3 4">2789STDY5834884</strain>
    </source>
</reference>
<dbReference type="GO" id="GO:0004722">
    <property type="term" value="F:protein serine/threonine phosphatase activity"/>
    <property type="evidence" value="ECO:0007669"/>
    <property type="project" value="UniProtKB-EC"/>
</dbReference>
<evidence type="ECO:0000313" key="4">
    <source>
        <dbReference type="Proteomes" id="UP000095602"/>
    </source>
</evidence>
<organism evidence="3 4">
    <name type="scientific">Agathobacter rectalis</name>
    <dbReference type="NCBI Taxonomy" id="39491"/>
    <lineage>
        <taxon>Bacteria</taxon>
        <taxon>Bacillati</taxon>
        <taxon>Bacillota</taxon>
        <taxon>Clostridia</taxon>
        <taxon>Lachnospirales</taxon>
        <taxon>Lachnospiraceae</taxon>
        <taxon>Agathobacter</taxon>
    </lineage>
</organism>
<feature type="domain" description="PPM-type phosphatase" evidence="2">
    <location>
        <begin position="2"/>
        <end position="250"/>
    </location>
</feature>
<evidence type="ECO:0000259" key="2">
    <source>
        <dbReference type="SMART" id="SM00332"/>
    </source>
</evidence>
<proteinExistence type="predicted"/>
<dbReference type="Pfam" id="PF13672">
    <property type="entry name" value="PP2C_2"/>
    <property type="match status" value="1"/>
</dbReference>
<dbReference type="Gene3D" id="3.60.40.10">
    <property type="entry name" value="PPM-type phosphatase domain"/>
    <property type="match status" value="1"/>
</dbReference>
<evidence type="ECO:0000259" key="1">
    <source>
        <dbReference type="SMART" id="SM00331"/>
    </source>
</evidence>
<dbReference type="Proteomes" id="UP000095602">
    <property type="component" value="Unassembled WGS sequence"/>
</dbReference>
<dbReference type="CDD" id="cd00143">
    <property type="entry name" value="PP2Cc"/>
    <property type="match status" value="1"/>
</dbReference>
<dbReference type="AlphaFoldDB" id="A0A174J432"/>
<dbReference type="EC" id="3.1.3.16" evidence="3"/>
<sequence length="253" mass="28557">MHFTVTADTDIGIAKETNQDSVLFKHGTYSGGEVLMAVICDGMGGLAKGELASATVIREFSEWYNKELPYELENLDLHVIGGKWSLMLKDLNIKIIEYAKKNNITMGTTFTGTLFVGDEYVTVHVGDTRLYHIGNKLEQLTYDQTFIAREIRKGTMTAEQAKTDKRRNMLLQCVGASEILEPEVLVEKVEKGAYMLCSDGFRHEITEKEIVESLNPINLINKNAMHSYAKYLIELVKQRNERDNISVVLIKAE</sequence>
<dbReference type="SMART" id="SM00331">
    <property type="entry name" value="PP2C_SIG"/>
    <property type="match status" value="1"/>
</dbReference>
<dbReference type="SMART" id="SM00332">
    <property type="entry name" value="PP2Cc"/>
    <property type="match status" value="1"/>
</dbReference>
<evidence type="ECO:0000313" key="3">
    <source>
        <dbReference type="EMBL" id="CUO91880.1"/>
    </source>
</evidence>
<gene>
    <name evidence="3" type="primary">pstP</name>
    <name evidence="3" type="ORF">ERS852497_01281</name>
</gene>
<dbReference type="SUPFAM" id="SSF81606">
    <property type="entry name" value="PP2C-like"/>
    <property type="match status" value="1"/>
</dbReference>
<dbReference type="InterPro" id="IPR001932">
    <property type="entry name" value="PPM-type_phosphatase-like_dom"/>
</dbReference>
<protein>
    <submittedName>
        <fullName evidence="3">PP2C-family Ser/Thr phosphatase</fullName>
        <ecNumber evidence="3">3.1.3.16</ecNumber>
    </submittedName>
</protein>
<name>A0A174J432_9FIRM</name>